<name>A0AAF0PPM9_SOLVR</name>
<dbReference type="AlphaFoldDB" id="A0AAF0PPM9"/>
<dbReference type="Proteomes" id="UP001234989">
    <property type="component" value="Chromosome 1"/>
</dbReference>
<gene>
    <name evidence="2" type="ORF">MTR67_001025</name>
</gene>
<feature type="region of interest" description="Disordered" evidence="1">
    <location>
        <begin position="1"/>
        <end position="24"/>
    </location>
</feature>
<organism evidence="2 3">
    <name type="scientific">Solanum verrucosum</name>
    <dbReference type="NCBI Taxonomy" id="315347"/>
    <lineage>
        <taxon>Eukaryota</taxon>
        <taxon>Viridiplantae</taxon>
        <taxon>Streptophyta</taxon>
        <taxon>Embryophyta</taxon>
        <taxon>Tracheophyta</taxon>
        <taxon>Spermatophyta</taxon>
        <taxon>Magnoliopsida</taxon>
        <taxon>eudicotyledons</taxon>
        <taxon>Gunneridae</taxon>
        <taxon>Pentapetalae</taxon>
        <taxon>asterids</taxon>
        <taxon>lamiids</taxon>
        <taxon>Solanales</taxon>
        <taxon>Solanaceae</taxon>
        <taxon>Solanoideae</taxon>
        <taxon>Solaneae</taxon>
        <taxon>Solanum</taxon>
    </lineage>
</organism>
<protein>
    <submittedName>
        <fullName evidence="2">Uncharacterized protein</fullName>
    </submittedName>
</protein>
<accession>A0AAF0PPM9</accession>
<reference evidence="2" key="1">
    <citation type="submission" date="2023-08" db="EMBL/GenBank/DDBJ databases">
        <title>A de novo genome assembly of Solanum verrucosum Schlechtendal, a Mexican diploid species geographically isolated from the other diploid A-genome species in potato relatives.</title>
        <authorList>
            <person name="Hosaka K."/>
        </authorList>
    </citation>
    <scope>NUCLEOTIDE SEQUENCE</scope>
    <source>
        <tissue evidence="2">Young leaves</tissue>
    </source>
</reference>
<keyword evidence="3" id="KW-1185">Reference proteome</keyword>
<feature type="region of interest" description="Disordered" evidence="1">
    <location>
        <begin position="37"/>
        <end position="69"/>
    </location>
</feature>
<sequence length="115" mass="12779">MSSIADDDDVDVDDDDDNDDDDDDDLVVQLKLPKQSDALNGEVSLDDQAGNQRHTADNSPLIPSTGRDSSISSLVHSLWSDYGAITSLNRSFRLIIRSVEVYRLCHQHGVVEHWV</sequence>
<evidence type="ECO:0000313" key="2">
    <source>
        <dbReference type="EMBL" id="WMV07640.1"/>
    </source>
</evidence>
<proteinExistence type="predicted"/>
<dbReference type="EMBL" id="CP133612">
    <property type="protein sequence ID" value="WMV07640.1"/>
    <property type="molecule type" value="Genomic_DNA"/>
</dbReference>
<feature type="compositionally biased region" description="Polar residues" evidence="1">
    <location>
        <begin position="49"/>
        <end position="68"/>
    </location>
</feature>
<evidence type="ECO:0000313" key="3">
    <source>
        <dbReference type="Proteomes" id="UP001234989"/>
    </source>
</evidence>
<evidence type="ECO:0000256" key="1">
    <source>
        <dbReference type="SAM" id="MobiDB-lite"/>
    </source>
</evidence>